<dbReference type="AlphaFoldDB" id="A0A3N1UIH6"/>
<evidence type="ECO:0000313" key="2">
    <source>
        <dbReference type="Proteomes" id="UP000276223"/>
    </source>
</evidence>
<gene>
    <name evidence="1" type="ORF">EDC27_2341</name>
</gene>
<evidence type="ECO:0000313" key="1">
    <source>
        <dbReference type="EMBL" id="ROQ91064.1"/>
    </source>
</evidence>
<organism evidence="1 2">
    <name type="scientific">Desulfosoma caldarium</name>
    <dbReference type="NCBI Taxonomy" id="610254"/>
    <lineage>
        <taxon>Bacteria</taxon>
        <taxon>Pseudomonadati</taxon>
        <taxon>Thermodesulfobacteriota</taxon>
        <taxon>Syntrophobacteria</taxon>
        <taxon>Syntrophobacterales</taxon>
        <taxon>Syntrophobacteraceae</taxon>
        <taxon>Desulfosoma</taxon>
    </lineage>
</organism>
<keyword evidence="2" id="KW-1185">Reference proteome</keyword>
<accession>A0A3N1UIH6</accession>
<dbReference type="Gene3D" id="3.20.20.210">
    <property type="match status" value="1"/>
</dbReference>
<dbReference type="InterPro" id="IPR038071">
    <property type="entry name" value="UROD/MetE-like_sf"/>
</dbReference>
<dbReference type="Proteomes" id="UP000276223">
    <property type="component" value="Unassembled WGS sequence"/>
</dbReference>
<reference evidence="1 2" key="1">
    <citation type="submission" date="2018-11" db="EMBL/GenBank/DDBJ databases">
        <title>Genomic Encyclopedia of Type Strains, Phase IV (KMG-IV): sequencing the most valuable type-strain genomes for metagenomic binning, comparative biology and taxonomic classification.</title>
        <authorList>
            <person name="Goeker M."/>
        </authorList>
    </citation>
    <scope>NUCLEOTIDE SEQUENCE [LARGE SCALE GENOMIC DNA]</scope>
    <source>
        <strain evidence="1 2">DSM 22027</strain>
    </source>
</reference>
<evidence type="ECO:0008006" key="3">
    <source>
        <dbReference type="Google" id="ProtNLM"/>
    </source>
</evidence>
<name>A0A3N1UIH6_9BACT</name>
<dbReference type="SUPFAM" id="SSF51726">
    <property type="entry name" value="UROD/MetE-like"/>
    <property type="match status" value="1"/>
</dbReference>
<protein>
    <recommendedName>
        <fullName evidence="3">Methionine synthase II (Cobalamin-independent)</fullName>
    </recommendedName>
</protein>
<dbReference type="OrthoDB" id="144815at2"/>
<proteinExistence type="predicted"/>
<sequence length="354" mass="39531">MAMELFEPAGRATLVGSMPHTDPERAVRVVLETMPEIPVWPQLPKYAAEQMMLQYLEGLPGVRQKDGRVWVDTENSDQEILAFYEDYLAVETTPSLVDHSRFAMGEATGRTFRLFLDRLTQKLDAVKAIKGQIVGPLTLLSGLTDQHRRALLFDDRLRDIVVKHLAMKALWQVHQLRRCGKPVILFLDEPALAGFGTSAMLTVSADDIKSLITQVAEPLRQAGALVGVHVCANTDWGLMFECPLDIINMDAYQFFDRFVLYRQQCLKFLNQGGIVAWGMVPTSEEALIDTVSAESLAEQWRDNVRTLCGSELSEASVLRQSLVTPSCGCGTLSERHAEQVAELTRDLSRILRGL</sequence>
<comment type="caution">
    <text evidence="1">The sequence shown here is derived from an EMBL/GenBank/DDBJ whole genome shotgun (WGS) entry which is preliminary data.</text>
</comment>
<dbReference type="RefSeq" id="WP_148045748.1">
    <property type="nucleotide sequence ID" value="NZ_RJVA01000013.1"/>
</dbReference>
<dbReference type="EMBL" id="RJVA01000013">
    <property type="protein sequence ID" value="ROQ91064.1"/>
    <property type="molecule type" value="Genomic_DNA"/>
</dbReference>